<accession>A0AA37F9E7</accession>
<dbReference type="AlphaFoldDB" id="A0AA37F9E7"/>
<keyword evidence="1" id="KW-0812">Transmembrane</keyword>
<keyword evidence="4" id="KW-1185">Reference proteome</keyword>
<dbReference type="InterPro" id="IPR036259">
    <property type="entry name" value="MFS_trans_sf"/>
</dbReference>
<dbReference type="PANTHER" id="PTHR23531:SF1">
    <property type="entry name" value="QUINOLENE RESISTANCE PROTEIN NORA"/>
    <property type="match status" value="1"/>
</dbReference>
<dbReference type="InterPro" id="IPR011701">
    <property type="entry name" value="MFS"/>
</dbReference>
<feature type="transmembrane region" description="Helical" evidence="1">
    <location>
        <begin position="83"/>
        <end position="101"/>
    </location>
</feature>
<keyword evidence="1" id="KW-1133">Transmembrane helix</keyword>
<feature type="transmembrane region" description="Helical" evidence="1">
    <location>
        <begin position="365"/>
        <end position="383"/>
    </location>
</feature>
<feature type="transmembrane region" description="Helical" evidence="1">
    <location>
        <begin position="298"/>
        <end position="316"/>
    </location>
</feature>
<evidence type="ECO:0000256" key="1">
    <source>
        <dbReference type="SAM" id="Phobius"/>
    </source>
</evidence>
<protein>
    <submittedName>
        <fullName evidence="3">MFS transporter</fullName>
    </submittedName>
</protein>
<proteinExistence type="predicted"/>
<feature type="transmembrane region" description="Helical" evidence="1">
    <location>
        <begin position="51"/>
        <end position="71"/>
    </location>
</feature>
<dbReference type="Gene3D" id="1.20.1250.20">
    <property type="entry name" value="MFS general substrate transporter like domains"/>
    <property type="match status" value="1"/>
</dbReference>
<dbReference type="PANTHER" id="PTHR23531">
    <property type="entry name" value="QUINOLENE RESISTANCE PROTEIN NORA"/>
    <property type="match status" value="1"/>
</dbReference>
<feature type="transmembrane region" description="Helical" evidence="1">
    <location>
        <begin position="143"/>
        <end position="161"/>
    </location>
</feature>
<feature type="transmembrane region" description="Helical" evidence="1">
    <location>
        <begin position="173"/>
        <end position="191"/>
    </location>
</feature>
<sequence length="399" mass="43604">MDEMAGTNRTLTFWYLLSIIVPVTLAVRASNNMFQTEVPLLARDYLGMSELEIGSLAAVASLTTFVMSAFINARLPSAGRRTLFVASSFLYAITFPFFFLVDRYTIWLVLSLAGFSLGSVMPNIITSASLLPDRLQRERLLSLYTLTLSISLVAGPALEGYLLRSMSIRESFLYFEVFPVVAAALSFLIAFPKETGKRPDTRGVWRNPGFRVSVLNIMTYNIPFAFILTFGGIYAEEYFHYTVSAATLLFSAFFATSMLGRLALSLRPPSRLARIMASSVALTLLGLLMMFISRDSYMLVSSFLILGVPHGLTYPVSVVQLSRTFDESGRAAANSLFFSVMMILSSALPFLLGLLVSYIGIRLSFAALMPVVAAIAVALAASIRSLQGMPERGAAGTQG</sequence>
<evidence type="ECO:0000313" key="4">
    <source>
        <dbReference type="Proteomes" id="UP000632195"/>
    </source>
</evidence>
<evidence type="ECO:0000259" key="2">
    <source>
        <dbReference type="PROSITE" id="PS50850"/>
    </source>
</evidence>
<comment type="caution">
    <text evidence="3">The sequence shown here is derived from an EMBL/GenBank/DDBJ whole genome shotgun (WGS) entry which is preliminary data.</text>
</comment>
<organism evidence="3 4">
    <name type="scientific">Thermogymnomonas acidicola</name>
    <dbReference type="NCBI Taxonomy" id="399579"/>
    <lineage>
        <taxon>Archaea</taxon>
        <taxon>Methanobacteriati</taxon>
        <taxon>Thermoplasmatota</taxon>
        <taxon>Thermoplasmata</taxon>
        <taxon>Thermoplasmatales</taxon>
        <taxon>Thermogymnomonas</taxon>
    </lineage>
</organism>
<dbReference type="SUPFAM" id="SSF103473">
    <property type="entry name" value="MFS general substrate transporter"/>
    <property type="match status" value="1"/>
</dbReference>
<gene>
    <name evidence="3" type="ORF">GCM10007108_08360</name>
</gene>
<feature type="transmembrane region" description="Helical" evidence="1">
    <location>
        <begin position="336"/>
        <end position="359"/>
    </location>
</feature>
<dbReference type="GO" id="GO:0022857">
    <property type="term" value="F:transmembrane transporter activity"/>
    <property type="evidence" value="ECO:0007669"/>
    <property type="project" value="InterPro"/>
</dbReference>
<dbReference type="Proteomes" id="UP000632195">
    <property type="component" value="Unassembled WGS sequence"/>
</dbReference>
<reference evidence="3" key="2">
    <citation type="submission" date="2022-09" db="EMBL/GenBank/DDBJ databases">
        <authorList>
            <person name="Sun Q."/>
            <person name="Ohkuma M."/>
        </authorList>
    </citation>
    <scope>NUCLEOTIDE SEQUENCE</scope>
    <source>
        <strain evidence="3">JCM 13583</strain>
    </source>
</reference>
<feature type="transmembrane region" description="Helical" evidence="1">
    <location>
        <begin position="241"/>
        <end position="260"/>
    </location>
</feature>
<dbReference type="InterPro" id="IPR020846">
    <property type="entry name" value="MFS_dom"/>
</dbReference>
<feature type="domain" description="Major facilitator superfamily (MFS) profile" evidence="2">
    <location>
        <begin position="178"/>
        <end position="399"/>
    </location>
</feature>
<feature type="transmembrane region" description="Helical" evidence="1">
    <location>
        <begin position="107"/>
        <end position="131"/>
    </location>
</feature>
<dbReference type="Pfam" id="PF07690">
    <property type="entry name" value="MFS_1"/>
    <property type="match status" value="2"/>
</dbReference>
<dbReference type="PROSITE" id="PS50850">
    <property type="entry name" value="MFS"/>
    <property type="match status" value="1"/>
</dbReference>
<feature type="transmembrane region" description="Helical" evidence="1">
    <location>
        <begin position="272"/>
        <end position="292"/>
    </location>
</feature>
<name>A0AA37F9E7_9ARCH</name>
<feature type="transmembrane region" description="Helical" evidence="1">
    <location>
        <begin position="12"/>
        <end position="31"/>
    </location>
</feature>
<feature type="transmembrane region" description="Helical" evidence="1">
    <location>
        <begin position="212"/>
        <end position="235"/>
    </location>
</feature>
<dbReference type="EMBL" id="BMNY01000001">
    <property type="protein sequence ID" value="GGM72543.1"/>
    <property type="molecule type" value="Genomic_DNA"/>
</dbReference>
<reference evidence="3" key="1">
    <citation type="journal article" date="2014" name="Int. J. Syst. Evol. Microbiol.">
        <title>Complete genome sequence of Corynebacterium casei LMG S-19264T (=DSM 44701T), isolated from a smear-ripened cheese.</title>
        <authorList>
            <consortium name="US DOE Joint Genome Institute (JGI-PGF)"/>
            <person name="Walter F."/>
            <person name="Albersmeier A."/>
            <person name="Kalinowski J."/>
            <person name="Ruckert C."/>
        </authorList>
    </citation>
    <scope>NUCLEOTIDE SEQUENCE</scope>
    <source>
        <strain evidence="3">JCM 13583</strain>
    </source>
</reference>
<evidence type="ECO:0000313" key="3">
    <source>
        <dbReference type="EMBL" id="GGM72543.1"/>
    </source>
</evidence>
<dbReference type="RefSeq" id="WP_229657488.1">
    <property type="nucleotide sequence ID" value="NZ_BMNY01000001.1"/>
</dbReference>
<keyword evidence="1" id="KW-0472">Membrane</keyword>
<dbReference type="InterPro" id="IPR052714">
    <property type="entry name" value="MFS_Exporter"/>
</dbReference>